<protein>
    <submittedName>
        <fullName evidence="1">Uncharacterized protein</fullName>
    </submittedName>
</protein>
<proteinExistence type="predicted"/>
<evidence type="ECO:0000313" key="2">
    <source>
        <dbReference type="Proteomes" id="UP000510927"/>
    </source>
</evidence>
<name>A0A8E4ILA7_ESCFE</name>
<reference evidence="1 2" key="1">
    <citation type="submission" date="2020-06" db="EMBL/GenBank/DDBJ databases">
        <title>REHAB project genomes.</title>
        <authorList>
            <person name="Shaw L.P."/>
        </authorList>
    </citation>
    <scope>NUCLEOTIDE SEQUENCE [LARGE SCALE GENOMIC DNA]</scope>
    <source>
        <strain evidence="1 2">RHB28-C13</strain>
    </source>
</reference>
<dbReference type="EMBL" id="CP055675">
    <property type="protein sequence ID" value="QLN01106.1"/>
    <property type="molecule type" value="Genomic_DNA"/>
</dbReference>
<gene>
    <name evidence="1" type="ORF">HVY52_15325</name>
</gene>
<accession>A0A8E4ILA7</accession>
<dbReference type="Proteomes" id="UP000510927">
    <property type="component" value="Chromosome"/>
</dbReference>
<organism evidence="1 2">
    <name type="scientific">Escherichia fergusonii</name>
    <dbReference type="NCBI Taxonomy" id="564"/>
    <lineage>
        <taxon>Bacteria</taxon>
        <taxon>Pseudomonadati</taxon>
        <taxon>Pseudomonadota</taxon>
        <taxon>Gammaproteobacteria</taxon>
        <taxon>Enterobacterales</taxon>
        <taxon>Enterobacteriaceae</taxon>
        <taxon>Escherichia</taxon>
    </lineage>
</organism>
<sequence length="180" mass="19864">MNKPIPTGADLFHLAGECAALVCGLMEYRSSTEHRAMCKSLITSLEALTAAYHADTALPLPDNTASDLSEYWPDESLTLEYCLTLAKALVADTLPRDMLQPLTGLLHDLVNMLADQVKSTTPHRCQGVVLLPFVRRYPAEIEATLAPFVLALYRERREMLCRFKQALAMAGVAYVEADHA</sequence>
<dbReference type="AlphaFoldDB" id="A0A8E4ILA7"/>
<evidence type="ECO:0000313" key="1">
    <source>
        <dbReference type="EMBL" id="QLN01106.1"/>
    </source>
</evidence>